<keyword evidence="3" id="KW-1185">Reference proteome</keyword>
<dbReference type="EMBL" id="CP089982">
    <property type="protein sequence ID" value="WXA93661.1"/>
    <property type="molecule type" value="Genomic_DNA"/>
</dbReference>
<feature type="transmembrane region" description="Helical" evidence="1">
    <location>
        <begin position="56"/>
        <end position="76"/>
    </location>
</feature>
<protein>
    <submittedName>
        <fullName evidence="2">Uncharacterized protein</fullName>
    </submittedName>
</protein>
<accession>A0ABZ2K4N9</accession>
<evidence type="ECO:0000256" key="1">
    <source>
        <dbReference type="SAM" id="Phobius"/>
    </source>
</evidence>
<proteinExistence type="predicted"/>
<feature type="transmembrane region" description="Helical" evidence="1">
    <location>
        <begin position="107"/>
        <end position="135"/>
    </location>
</feature>
<dbReference type="Proteomes" id="UP001379533">
    <property type="component" value="Chromosome"/>
</dbReference>
<dbReference type="RefSeq" id="WP_394844261.1">
    <property type="nucleotide sequence ID" value="NZ_CP089982.1"/>
</dbReference>
<evidence type="ECO:0000313" key="2">
    <source>
        <dbReference type="EMBL" id="WXA93661.1"/>
    </source>
</evidence>
<gene>
    <name evidence="2" type="ORF">LZC95_45310</name>
</gene>
<feature type="transmembrane region" description="Helical" evidence="1">
    <location>
        <begin position="15"/>
        <end position="44"/>
    </location>
</feature>
<keyword evidence="1" id="KW-0812">Transmembrane</keyword>
<sequence length="141" mass="15053">MSELALESLRQTRPWVLVISILMFIGAGFMLLAGIGMLVAGAFVPESPSGPKAPIAMSYLGLFYLPLAVLYVFPAFKLSKYAGSISRLVASRSLSDLELSLGHQKSFWKFCGIAALLMIVVYALVAVAIVVAGAMSVMKAH</sequence>
<organism evidence="2 3">
    <name type="scientific">Pendulispora brunnea</name>
    <dbReference type="NCBI Taxonomy" id="2905690"/>
    <lineage>
        <taxon>Bacteria</taxon>
        <taxon>Pseudomonadati</taxon>
        <taxon>Myxococcota</taxon>
        <taxon>Myxococcia</taxon>
        <taxon>Myxococcales</taxon>
        <taxon>Sorangiineae</taxon>
        <taxon>Pendulisporaceae</taxon>
        <taxon>Pendulispora</taxon>
    </lineage>
</organism>
<keyword evidence="1" id="KW-1133">Transmembrane helix</keyword>
<reference evidence="2 3" key="1">
    <citation type="submission" date="2021-12" db="EMBL/GenBank/DDBJ databases">
        <title>Discovery of the Pendulisporaceae a myxobacterial family with distinct sporulation behavior and unique specialized metabolism.</title>
        <authorList>
            <person name="Garcia R."/>
            <person name="Popoff A."/>
            <person name="Bader C.D."/>
            <person name="Loehr J."/>
            <person name="Walesch S."/>
            <person name="Walt C."/>
            <person name="Boldt J."/>
            <person name="Bunk B."/>
            <person name="Haeckl F.J.F.P.J."/>
            <person name="Gunesch A.P."/>
            <person name="Birkelbach J."/>
            <person name="Nuebel U."/>
            <person name="Pietschmann T."/>
            <person name="Bach T."/>
            <person name="Mueller R."/>
        </authorList>
    </citation>
    <scope>NUCLEOTIDE SEQUENCE [LARGE SCALE GENOMIC DNA]</scope>
    <source>
        <strain evidence="2 3">MSr12523</strain>
    </source>
</reference>
<keyword evidence="1" id="KW-0472">Membrane</keyword>
<evidence type="ECO:0000313" key="3">
    <source>
        <dbReference type="Proteomes" id="UP001379533"/>
    </source>
</evidence>
<name>A0ABZ2K4N9_9BACT</name>